<gene>
    <name evidence="2" type="ORF">DFH07DRAFT_1034589</name>
</gene>
<feature type="domain" description="DUF6699" evidence="1">
    <location>
        <begin position="136"/>
        <end position="260"/>
    </location>
</feature>
<proteinExistence type="predicted"/>
<dbReference type="Pfam" id="PF20415">
    <property type="entry name" value="DUF6699"/>
    <property type="match status" value="1"/>
</dbReference>
<evidence type="ECO:0000313" key="3">
    <source>
        <dbReference type="Proteomes" id="UP001215280"/>
    </source>
</evidence>
<dbReference type="Proteomes" id="UP001215280">
    <property type="component" value="Unassembled WGS sequence"/>
</dbReference>
<keyword evidence="3" id="KW-1185">Reference proteome</keyword>
<protein>
    <recommendedName>
        <fullName evidence="1">DUF6699 domain-containing protein</fullName>
    </recommendedName>
</protein>
<evidence type="ECO:0000313" key="2">
    <source>
        <dbReference type="EMBL" id="KAJ7750088.1"/>
    </source>
</evidence>
<dbReference type="EMBL" id="JARJLG010000083">
    <property type="protein sequence ID" value="KAJ7750088.1"/>
    <property type="molecule type" value="Genomic_DNA"/>
</dbReference>
<accession>A0AAD7ITE6</accession>
<reference evidence="2" key="1">
    <citation type="submission" date="2023-03" db="EMBL/GenBank/DDBJ databases">
        <title>Massive genome expansion in bonnet fungi (Mycena s.s.) driven by repeated elements and novel gene families across ecological guilds.</title>
        <authorList>
            <consortium name="Lawrence Berkeley National Laboratory"/>
            <person name="Harder C.B."/>
            <person name="Miyauchi S."/>
            <person name="Viragh M."/>
            <person name="Kuo A."/>
            <person name="Thoen E."/>
            <person name="Andreopoulos B."/>
            <person name="Lu D."/>
            <person name="Skrede I."/>
            <person name="Drula E."/>
            <person name="Henrissat B."/>
            <person name="Morin E."/>
            <person name="Kohler A."/>
            <person name="Barry K."/>
            <person name="LaButti K."/>
            <person name="Morin E."/>
            <person name="Salamov A."/>
            <person name="Lipzen A."/>
            <person name="Mereny Z."/>
            <person name="Hegedus B."/>
            <person name="Baldrian P."/>
            <person name="Stursova M."/>
            <person name="Weitz H."/>
            <person name="Taylor A."/>
            <person name="Grigoriev I.V."/>
            <person name="Nagy L.G."/>
            <person name="Martin F."/>
            <person name="Kauserud H."/>
        </authorList>
    </citation>
    <scope>NUCLEOTIDE SEQUENCE</scope>
    <source>
        <strain evidence="2">CBHHK188m</strain>
    </source>
</reference>
<name>A0AAD7ITE6_9AGAR</name>
<sequence length="280" mass="31092">MNIFSTTPKRSRRSSHVGCVSVLGVHSSHSSPQFIPPVNPWNLNSFPYTWPLSPYSSASTLPWAFSQSPPTPAPFTPSSWAQSGLPPTHGWGNSWYPQSPFSTCTPQAQWITPLPPVPSWHSPLTSFPGQSRYQPLNWDISTHPASHDNQAKFTDLKATVPDTVEKIRMYVEKPSMLYWTKQWGYATAYKRGGEAITLLDVLEAIYVYFQEPLAVDVLPPQYQSMLTATYTERIANSGAAYSGLARVDVLNGYRILSGLRPLIYGDAAGTMYIALHLVKA</sequence>
<comment type="caution">
    <text evidence="2">The sequence shown here is derived from an EMBL/GenBank/DDBJ whole genome shotgun (WGS) entry which is preliminary data.</text>
</comment>
<evidence type="ECO:0000259" key="1">
    <source>
        <dbReference type="Pfam" id="PF20415"/>
    </source>
</evidence>
<dbReference type="AlphaFoldDB" id="A0AAD7ITE6"/>
<organism evidence="2 3">
    <name type="scientific">Mycena maculata</name>
    <dbReference type="NCBI Taxonomy" id="230809"/>
    <lineage>
        <taxon>Eukaryota</taxon>
        <taxon>Fungi</taxon>
        <taxon>Dikarya</taxon>
        <taxon>Basidiomycota</taxon>
        <taxon>Agaricomycotina</taxon>
        <taxon>Agaricomycetes</taxon>
        <taxon>Agaricomycetidae</taxon>
        <taxon>Agaricales</taxon>
        <taxon>Marasmiineae</taxon>
        <taxon>Mycenaceae</taxon>
        <taxon>Mycena</taxon>
    </lineage>
</organism>
<dbReference type="InterPro" id="IPR046522">
    <property type="entry name" value="DUF6699"/>
</dbReference>